<reference evidence="1" key="1">
    <citation type="submission" date="2019-07" db="EMBL/GenBank/DDBJ databases">
        <authorList>
            <person name="Dittberner H."/>
        </authorList>
    </citation>
    <scope>NUCLEOTIDE SEQUENCE [LARGE SCALE GENOMIC DNA]</scope>
</reference>
<comment type="caution">
    <text evidence="1">The sequence shown here is derived from an EMBL/GenBank/DDBJ whole genome shotgun (WGS) entry which is preliminary data.</text>
</comment>
<dbReference type="EMBL" id="CABITT030000006">
    <property type="protein sequence ID" value="VVB08828.1"/>
    <property type="molecule type" value="Genomic_DNA"/>
</dbReference>
<keyword evidence="2" id="KW-1185">Reference proteome</keyword>
<protein>
    <submittedName>
        <fullName evidence="1">Uncharacterized protein</fullName>
    </submittedName>
</protein>
<dbReference type="Proteomes" id="UP000489600">
    <property type="component" value="Unassembled WGS sequence"/>
</dbReference>
<organism evidence="1 2">
    <name type="scientific">Arabis nemorensis</name>
    <dbReference type="NCBI Taxonomy" id="586526"/>
    <lineage>
        <taxon>Eukaryota</taxon>
        <taxon>Viridiplantae</taxon>
        <taxon>Streptophyta</taxon>
        <taxon>Embryophyta</taxon>
        <taxon>Tracheophyta</taxon>
        <taxon>Spermatophyta</taxon>
        <taxon>Magnoliopsida</taxon>
        <taxon>eudicotyledons</taxon>
        <taxon>Gunneridae</taxon>
        <taxon>Pentapetalae</taxon>
        <taxon>rosids</taxon>
        <taxon>malvids</taxon>
        <taxon>Brassicales</taxon>
        <taxon>Brassicaceae</taxon>
        <taxon>Arabideae</taxon>
        <taxon>Arabis</taxon>
    </lineage>
</organism>
<name>A0A565C5I6_9BRAS</name>
<accession>A0A565C5I6</accession>
<evidence type="ECO:0000313" key="2">
    <source>
        <dbReference type="Proteomes" id="UP000489600"/>
    </source>
</evidence>
<gene>
    <name evidence="1" type="ORF">ANE_LOCUS19272</name>
</gene>
<dbReference type="AlphaFoldDB" id="A0A565C5I6"/>
<sequence length="77" mass="7850">MCKSAFSVEVFTDKGDGESSAGSRVQVNGVALLGFVLRLPSLSPVDVAGNCQPSLLLVSGPSSHQSKSGDGLCYTSC</sequence>
<evidence type="ECO:0000313" key="1">
    <source>
        <dbReference type="EMBL" id="VVB08828.1"/>
    </source>
</evidence>
<proteinExistence type="predicted"/>